<evidence type="ECO:0000256" key="1">
    <source>
        <dbReference type="SAM" id="Phobius"/>
    </source>
</evidence>
<dbReference type="PROSITE" id="PS50011">
    <property type="entry name" value="PROTEIN_KINASE_DOM"/>
    <property type="match status" value="1"/>
</dbReference>
<keyword evidence="1" id="KW-1133">Transmembrane helix</keyword>
<accession>A0A015MRN9</accession>
<dbReference type="InterPro" id="IPR000719">
    <property type="entry name" value="Prot_kinase_dom"/>
</dbReference>
<keyword evidence="1" id="KW-0812">Transmembrane</keyword>
<dbReference type="Pfam" id="PF00069">
    <property type="entry name" value="Pkinase"/>
    <property type="match status" value="1"/>
</dbReference>
<name>A0A015MRN9_RHIIW</name>
<keyword evidence="1" id="KW-0472">Membrane</keyword>
<dbReference type="AlphaFoldDB" id="A0A015MRN9"/>
<dbReference type="Gene3D" id="1.10.510.10">
    <property type="entry name" value="Transferase(Phosphotransferase) domain 1"/>
    <property type="match status" value="1"/>
</dbReference>
<dbReference type="PANTHER" id="PTHR44329">
    <property type="entry name" value="SERINE/THREONINE-PROTEIN KINASE TNNI3K-RELATED"/>
    <property type="match status" value="1"/>
</dbReference>
<dbReference type="EMBL" id="JEMT01016854">
    <property type="protein sequence ID" value="EXX69423.1"/>
    <property type="molecule type" value="Genomic_DNA"/>
</dbReference>
<dbReference type="OrthoDB" id="2386294at2759"/>
<reference evidence="3 4" key="1">
    <citation type="submission" date="2014-02" db="EMBL/GenBank/DDBJ databases">
        <title>Single nucleus genome sequencing reveals high similarity among nuclei of an endomycorrhizal fungus.</title>
        <authorList>
            <person name="Lin K."/>
            <person name="Geurts R."/>
            <person name="Zhang Z."/>
            <person name="Limpens E."/>
            <person name="Saunders D.G."/>
            <person name="Mu D."/>
            <person name="Pang E."/>
            <person name="Cao H."/>
            <person name="Cha H."/>
            <person name="Lin T."/>
            <person name="Zhou Q."/>
            <person name="Shang Y."/>
            <person name="Li Y."/>
            <person name="Ivanov S."/>
            <person name="Sharma T."/>
            <person name="Velzen R.V."/>
            <person name="Ruijter N.D."/>
            <person name="Aanen D.K."/>
            <person name="Win J."/>
            <person name="Kamoun S."/>
            <person name="Bisseling T."/>
            <person name="Huang S."/>
        </authorList>
    </citation>
    <scope>NUCLEOTIDE SEQUENCE [LARGE SCALE GENOMIC DNA]</scope>
    <source>
        <strain evidence="4">DAOM197198w</strain>
    </source>
</reference>
<evidence type="ECO:0000313" key="3">
    <source>
        <dbReference type="EMBL" id="EXX69423.1"/>
    </source>
</evidence>
<dbReference type="GO" id="GO:0005524">
    <property type="term" value="F:ATP binding"/>
    <property type="evidence" value="ECO:0007669"/>
    <property type="project" value="InterPro"/>
</dbReference>
<sequence>MELNFVCGTTYMFVSGSILLLTVLLIVFYSKCVKDSINKLSKQQNEIAEVKIIIEDQNTSVRQQKRIGIDENNLNEEFNKLRHELITTVFYESRFAARGNDLNEKYEHQLYIIDQHEKLTVAEKVETKRRITFDKDFRNLLFLKGPKYKCALCGRSGYTNYTCEHCSRDVLKSEFVNWSSGNEVIDEAIRKSQMILPLPGWIQEWIPFSELENMKYKTRGGCATIYTAIWTKGYMKEFDNEKRTFGRSGPYKVIMKRLEGSSIADTKYFKELTLHLTLRGHGCQVVHCCGVTRDPESDDFMLVMVEMESDLYHYIQENLYSITAKEVYNILRCICSALVQIHDNNLVHRDLHSGNVLRRSDTKWFISDLGLCGPADKPPTSIYGNLPYIAPEVLRLDRFTPKADIYSLGMLMYEILTGFPPFHDRVHDCHLAIDIVSGIRPTIPPDLPDTLKYLMEQCWDNNPEARPTSAKLHEYFSEKYKLSFDNCDFDPSVVRRNLKLKPLLKSSGSKLHDFGDLLRNCNVTKSNMGSNQQSSYETIQDKLAISVESVTSDSSVV</sequence>
<dbReference type="InterPro" id="IPR011009">
    <property type="entry name" value="Kinase-like_dom_sf"/>
</dbReference>
<dbReference type="SUPFAM" id="SSF56112">
    <property type="entry name" value="Protein kinase-like (PK-like)"/>
    <property type="match status" value="1"/>
</dbReference>
<dbReference type="HOGENOM" id="CLU_000288_7_34_1"/>
<evidence type="ECO:0000259" key="2">
    <source>
        <dbReference type="PROSITE" id="PS50011"/>
    </source>
</evidence>
<organism evidence="3 4">
    <name type="scientific">Rhizophagus irregularis (strain DAOM 197198w)</name>
    <name type="common">Glomus intraradices</name>
    <dbReference type="NCBI Taxonomy" id="1432141"/>
    <lineage>
        <taxon>Eukaryota</taxon>
        <taxon>Fungi</taxon>
        <taxon>Fungi incertae sedis</taxon>
        <taxon>Mucoromycota</taxon>
        <taxon>Glomeromycotina</taxon>
        <taxon>Glomeromycetes</taxon>
        <taxon>Glomerales</taxon>
        <taxon>Glomeraceae</taxon>
        <taxon>Rhizophagus</taxon>
    </lineage>
</organism>
<dbReference type="Proteomes" id="UP000022910">
    <property type="component" value="Unassembled WGS sequence"/>
</dbReference>
<proteinExistence type="predicted"/>
<keyword evidence="4" id="KW-1185">Reference proteome</keyword>
<protein>
    <submittedName>
        <fullName evidence="3">Kin1p</fullName>
    </submittedName>
</protein>
<dbReference type="GO" id="GO:0004674">
    <property type="term" value="F:protein serine/threonine kinase activity"/>
    <property type="evidence" value="ECO:0007669"/>
    <property type="project" value="TreeGrafter"/>
</dbReference>
<dbReference type="InterPro" id="IPR051681">
    <property type="entry name" value="Ser/Thr_Kinases-Pseudokinases"/>
</dbReference>
<evidence type="ECO:0000313" key="4">
    <source>
        <dbReference type="Proteomes" id="UP000022910"/>
    </source>
</evidence>
<feature type="transmembrane region" description="Helical" evidence="1">
    <location>
        <begin position="12"/>
        <end position="30"/>
    </location>
</feature>
<gene>
    <name evidence="3" type="ORF">RirG_096180</name>
</gene>
<feature type="domain" description="Protein kinase" evidence="2">
    <location>
        <begin position="211"/>
        <end position="476"/>
    </location>
</feature>
<comment type="caution">
    <text evidence="3">The sequence shown here is derived from an EMBL/GenBank/DDBJ whole genome shotgun (WGS) entry which is preliminary data.</text>
</comment>